<name>A0A328BAH4_9CAUL</name>
<sequence length="135" mass="14486">MKTPLPLCGSKTLGVWAVLPALLTLGACARQAETPVTYLGVDCARPFEAQAAAIVAQPALVPAPEDPAEPYRFFSSADGKTSYLITKPGAPGHPAIMMQRARGSDVVTTGCPYGDRKGYDELHAYLDSLKHWTRR</sequence>
<feature type="chain" id="PRO_5016312463" evidence="1">
    <location>
        <begin position="33"/>
        <end position="135"/>
    </location>
</feature>
<dbReference type="OrthoDB" id="7210900at2"/>
<organism evidence="2 3">
    <name type="scientific">Phenylobacterium kunshanense</name>
    <dbReference type="NCBI Taxonomy" id="1445034"/>
    <lineage>
        <taxon>Bacteria</taxon>
        <taxon>Pseudomonadati</taxon>
        <taxon>Pseudomonadota</taxon>
        <taxon>Alphaproteobacteria</taxon>
        <taxon>Caulobacterales</taxon>
        <taxon>Caulobacteraceae</taxon>
        <taxon>Phenylobacterium</taxon>
    </lineage>
</organism>
<protein>
    <submittedName>
        <fullName evidence="2">Uncharacterized protein</fullName>
    </submittedName>
</protein>
<evidence type="ECO:0000256" key="1">
    <source>
        <dbReference type="SAM" id="SignalP"/>
    </source>
</evidence>
<feature type="signal peptide" evidence="1">
    <location>
        <begin position="1"/>
        <end position="32"/>
    </location>
</feature>
<gene>
    <name evidence="2" type="ORF">DJ019_16155</name>
</gene>
<dbReference type="PROSITE" id="PS51257">
    <property type="entry name" value="PROKAR_LIPOPROTEIN"/>
    <property type="match status" value="1"/>
</dbReference>
<keyword evidence="1" id="KW-0732">Signal</keyword>
<dbReference type="AlphaFoldDB" id="A0A328BAH4"/>
<accession>A0A328BAH4</accession>
<comment type="caution">
    <text evidence="2">The sequence shown here is derived from an EMBL/GenBank/DDBJ whole genome shotgun (WGS) entry which is preliminary data.</text>
</comment>
<dbReference type="RefSeq" id="WP_111277089.1">
    <property type="nucleotide sequence ID" value="NZ_QFYS01000007.1"/>
</dbReference>
<proteinExistence type="predicted"/>
<evidence type="ECO:0000313" key="2">
    <source>
        <dbReference type="EMBL" id="RAK63779.1"/>
    </source>
</evidence>
<dbReference type="EMBL" id="QFYS01000007">
    <property type="protein sequence ID" value="RAK63779.1"/>
    <property type="molecule type" value="Genomic_DNA"/>
</dbReference>
<keyword evidence="3" id="KW-1185">Reference proteome</keyword>
<reference evidence="2 3" key="1">
    <citation type="submission" date="2018-05" db="EMBL/GenBank/DDBJ databases">
        <authorList>
            <person name="Lanie J.A."/>
            <person name="Ng W.-L."/>
            <person name="Kazmierczak K.M."/>
            <person name="Andrzejewski T.M."/>
            <person name="Davidsen T.M."/>
            <person name="Wayne K.J."/>
            <person name="Tettelin H."/>
            <person name="Glass J.I."/>
            <person name="Rusch D."/>
            <person name="Podicherti R."/>
            <person name="Tsui H.-C.T."/>
            <person name="Winkler M.E."/>
        </authorList>
    </citation>
    <scope>NUCLEOTIDE SEQUENCE [LARGE SCALE GENOMIC DNA]</scope>
    <source>
        <strain evidence="2 3">BUT-10</strain>
    </source>
</reference>
<evidence type="ECO:0000313" key="3">
    <source>
        <dbReference type="Proteomes" id="UP000249524"/>
    </source>
</evidence>
<dbReference type="Proteomes" id="UP000249524">
    <property type="component" value="Unassembled WGS sequence"/>
</dbReference>